<proteinExistence type="predicted"/>
<keyword evidence="2" id="KW-1185">Reference proteome</keyword>
<dbReference type="OrthoDB" id="5643315at2"/>
<name>A0A0W0TJB5_LEGER</name>
<evidence type="ECO:0000313" key="2">
    <source>
        <dbReference type="Proteomes" id="UP000054773"/>
    </source>
</evidence>
<dbReference type="Proteomes" id="UP000054773">
    <property type="component" value="Unassembled WGS sequence"/>
</dbReference>
<dbReference type="STRING" id="448.Lery_2217"/>
<organism evidence="1 2">
    <name type="scientific">Legionella erythra</name>
    <dbReference type="NCBI Taxonomy" id="448"/>
    <lineage>
        <taxon>Bacteria</taxon>
        <taxon>Pseudomonadati</taxon>
        <taxon>Pseudomonadota</taxon>
        <taxon>Gammaproteobacteria</taxon>
        <taxon>Legionellales</taxon>
        <taxon>Legionellaceae</taxon>
        <taxon>Legionella</taxon>
    </lineage>
</organism>
<comment type="caution">
    <text evidence="1">The sequence shown here is derived from an EMBL/GenBank/DDBJ whole genome shotgun (WGS) entry which is preliminary data.</text>
</comment>
<dbReference type="AlphaFoldDB" id="A0A0W0TJB5"/>
<sequence length="74" mass="8497">MNLEEKNKLIHDVTNSFVVIKSISKSASNFVNKILENDNSLSVAQADLFKNAMLSLQKEISKIEIIFHDNFDKW</sequence>
<dbReference type="EMBL" id="LNYA01000033">
    <property type="protein sequence ID" value="KTC95658.1"/>
    <property type="molecule type" value="Genomic_DNA"/>
</dbReference>
<reference evidence="1 2" key="1">
    <citation type="submission" date="2015-11" db="EMBL/GenBank/DDBJ databases">
        <title>Genomic analysis of 38 Legionella species identifies large and diverse effector repertoires.</title>
        <authorList>
            <person name="Burstein D."/>
            <person name="Amaro F."/>
            <person name="Zusman T."/>
            <person name="Lifshitz Z."/>
            <person name="Cohen O."/>
            <person name="Gilbert J.A."/>
            <person name="Pupko T."/>
            <person name="Shuman H.A."/>
            <person name="Segal G."/>
        </authorList>
    </citation>
    <scope>NUCLEOTIDE SEQUENCE [LARGE SCALE GENOMIC DNA]</scope>
    <source>
        <strain evidence="1 2">SE-32A-C8</strain>
    </source>
</reference>
<evidence type="ECO:0000313" key="1">
    <source>
        <dbReference type="EMBL" id="KTC95658.1"/>
    </source>
</evidence>
<protein>
    <submittedName>
        <fullName evidence="1">Uncharacterized protein</fullName>
    </submittedName>
</protein>
<dbReference type="RefSeq" id="WP_058475047.1">
    <property type="nucleotide sequence ID" value="NZ_CAAAHY010000011.1"/>
</dbReference>
<dbReference type="PATRIC" id="fig|448.7.peg.2328"/>
<accession>A0A0W0TJB5</accession>
<gene>
    <name evidence="1" type="ORF">Lery_2217</name>
</gene>